<evidence type="ECO:0000256" key="1">
    <source>
        <dbReference type="ARBA" id="ARBA00043985"/>
    </source>
</evidence>
<dbReference type="EMBL" id="FNNZ01000010">
    <property type="protein sequence ID" value="SDW88910.1"/>
    <property type="molecule type" value="Genomic_DNA"/>
</dbReference>
<dbReference type="Pfam" id="PF04012">
    <property type="entry name" value="PspA_IM30"/>
    <property type="match status" value="1"/>
</dbReference>
<dbReference type="AlphaFoldDB" id="A0A1H2X7R2"/>
<name>A0A1H2X7R2_THIRO</name>
<dbReference type="STRING" id="1058.SAMN05421783_11066"/>
<gene>
    <name evidence="2" type="ORF">SAMN05421783_11066</name>
</gene>
<reference evidence="3" key="1">
    <citation type="submission" date="2016-10" db="EMBL/GenBank/DDBJ databases">
        <authorList>
            <person name="Varghese N."/>
            <person name="Submissions S."/>
        </authorList>
    </citation>
    <scope>NUCLEOTIDE SEQUENCE [LARGE SCALE GENOMIC DNA]</scope>
    <source>
        <strain evidence="3">DSM 217</strain>
    </source>
</reference>
<proteinExistence type="inferred from homology"/>
<comment type="similarity">
    <text evidence="1">Belongs to the PspA/Vipp/IM30 family.</text>
</comment>
<protein>
    <submittedName>
        <fullName evidence="2">Phage shock protein A (PspA) family protein</fullName>
    </submittedName>
</protein>
<evidence type="ECO:0000313" key="2">
    <source>
        <dbReference type="EMBL" id="SDW88910.1"/>
    </source>
</evidence>
<dbReference type="RefSeq" id="WP_175534607.1">
    <property type="nucleotide sequence ID" value="NZ_FNNZ01000010.1"/>
</dbReference>
<organism evidence="2 3">
    <name type="scientific">Thiocapsa roseopersicina</name>
    <dbReference type="NCBI Taxonomy" id="1058"/>
    <lineage>
        <taxon>Bacteria</taxon>
        <taxon>Pseudomonadati</taxon>
        <taxon>Pseudomonadota</taxon>
        <taxon>Gammaproteobacteria</taxon>
        <taxon>Chromatiales</taxon>
        <taxon>Chromatiaceae</taxon>
        <taxon>Thiocapsa</taxon>
    </lineage>
</organism>
<sequence>MTLVTRMSRLLRADVNAVLDRIEEPAALLRQAVRDMEGTLARDEQRARRLESEQQERACRLTEIDRTLREIDEQLDLCFRSDREDLARTLIRRRLETEQFQRLATDRQEGLSRTLTELRNRIVENRQRLAEVRRRAELITDESREDADDGWTATSVAVRDADVEVAFLREKSRRTGS</sequence>
<keyword evidence="3" id="KW-1185">Reference proteome</keyword>
<dbReference type="Proteomes" id="UP000198816">
    <property type="component" value="Unassembled WGS sequence"/>
</dbReference>
<evidence type="ECO:0000313" key="3">
    <source>
        <dbReference type="Proteomes" id="UP000198816"/>
    </source>
</evidence>
<accession>A0A1H2X7R2</accession>
<dbReference type="InterPro" id="IPR007157">
    <property type="entry name" value="PspA_VIPP1"/>
</dbReference>